<evidence type="ECO:0000256" key="3">
    <source>
        <dbReference type="ARBA" id="ARBA00022676"/>
    </source>
</evidence>
<dbReference type="SUPFAM" id="SSF52833">
    <property type="entry name" value="Thioredoxin-like"/>
    <property type="match status" value="1"/>
</dbReference>
<dbReference type="GO" id="GO:0016829">
    <property type="term" value="F:lyase activity"/>
    <property type="evidence" value="ECO:0007669"/>
    <property type="project" value="InterPro"/>
</dbReference>
<dbReference type="Gene3D" id="3.40.50.2000">
    <property type="entry name" value="Glycogen Phosphorylase B"/>
    <property type="match status" value="1"/>
</dbReference>
<dbReference type="CDD" id="cd03015">
    <property type="entry name" value="PRX_Typ2cys"/>
    <property type="match status" value="1"/>
</dbReference>
<keyword evidence="6" id="KW-0676">Redox-active center</keyword>
<dbReference type="GO" id="GO:0045454">
    <property type="term" value="P:cell redox homeostasis"/>
    <property type="evidence" value="ECO:0007669"/>
    <property type="project" value="TreeGrafter"/>
</dbReference>
<evidence type="ECO:0000313" key="9">
    <source>
        <dbReference type="Proteomes" id="UP000095283"/>
    </source>
</evidence>
<dbReference type="InterPro" id="IPR036249">
    <property type="entry name" value="Thioredoxin-like_sf"/>
</dbReference>
<dbReference type="PROSITE" id="PS51352">
    <property type="entry name" value="THIOREDOXIN_2"/>
    <property type="match status" value="1"/>
</dbReference>
<keyword evidence="9" id="KW-1185">Reference proteome</keyword>
<dbReference type="SUPFAM" id="SSF53756">
    <property type="entry name" value="UDP-Glycosyltransferase/glycogen phosphorylase"/>
    <property type="match status" value="1"/>
</dbReference>
<comment type="catalytic activity">
    <reaction evidence="7">
        <text>a hydroperoxide + [thioredoxin]-dithiol = an alcohol + [thioredoxin]-disulfide + H2O</text>
        <dbReference type="Rhea" id="RHEA:62620"/>
        <dbReference type="Rhea" id="RHEA-COMP:10698"/>
        <dbReference type="Rhea" id="RHEA-COMP:10700"/>
        <dbReference type="ChEBI" id="CHEBI:15377"/>
        <dbReference type="ChEBI" id="CHEBI:29950"/>
        <dbReference type="ChEBI" id="CHEBI:30879"/>
        <dbReference type="ChEBI" id="CHEBI:35924"/>
        <dbReference type="ChEBI" id="CHEBI:50058"/>
        <dbReference type="EC" id="1.11.1.24"/>
    </reaction>
</comment>
<dbReference type="AlphaFoldDB" id="A0A1I7XB62"/>
<keyword evidence="3" id="KW-0808">Transferase</keyword>
<dbReference type="InterPro" id="IPR002915">
    <property type="entry name" value="DeoC/FbaB/LacD_aldolase"/>
</dbReference>
<feature type="domain" description="Thioredoxin" evidence="8">
    <location>
        <begin position="668"/>
        <end position="807"/>
    </location>
</feature>
<dbReference type="SUPFAM" id="SSF51569">
    <property type="entry name" value="Aldolase"/>
    <property type="match status" value="1"/>
</dbReference>
<dbReference type="Pfam" id="PF01791">
    <property type="entry name" value="DeoC"/>
    <property type="match status" value="1"/>
</dbReference>
<comment type="similarity">
    <text evidence="1">Belongs to the peroxiredoxin family. AhpC/Prx1 subfamily.</text>
</comment>
<dbReference type="GO" id="GO:0019430">
    <property type="term" value="P:removal of superoxide radicals"/>
    <property type="evidence" value="ECO:0007669"/>
    <property type="project" value="TreeGrafter"/>
</dbReference>
<dbReference type="UniPathway" id="UPA00002">
    <property type="reaction ID" value="UER00468"/>
</dbReference>
<dbReference type="InterPro" id="IPR013766">
    <property type="entry name" value="Thioredoxin_domain"/>
</dbReference>
<dbReference type="EC" id="1.11.1.24" evidence="2"/>
<evidence type="ECO:0000313" key="10">
    <source>
        <dbReference type="WBParaSite" id="Hba_14860"/>
    </source>
</evidence>
<reference evidence="10" key="1">
    <citation type="submission" date="2016-11" db="UniProtKB">
        <authorList>
            <consortium name="WormBaseParasite"/>
        </authorList>
    </citation>
    <scope>IDENTIFICATION</scope>
</reference>
<dbReference type="InterPro" id="IPR050217">
    <property type="entry name" value="Peroxiredoxin"/>
</dbReference>
<evidence type="ECO:0000256" key="7">
    <source>
        <dbReference type="ARBA" id="ARBA00049091"/>
    </source>
</evidence>
<dbReference type="Gene3D" id="3.20.20.70">
    <property type="entry name" value="Aldolase class I"/>
    <property type="match status" value="1"/>
</dbReference>
<dbReference type="Pfam" id="PF00578">
    <property type="entry name" value="AhpC-TSA"/>
    <property type="match status" value="1"/>
</dbReference>
<dbReference type="GO" id="GO:0008379">
    <property type="term" value="F:thioredoxin peroxidase activity"/>
    <property type="evidence" value="ECO:0007669"/>
    <property type="project" value="TreeGrafter"/>
</dbReference>
<dbReference type="Proteomes" id="UP000095283">
    <property type="component" value="Unplaced"/>
</dbReference>
<evidence type="ECO:0000256" key="2">
    <source>
        <dbReference type="ARBA" id="ARBA00013017"/>
    </source>
</evidence>
<evidence type="ECO:0000256" key="4">
    <source>
        <dbReference type="ARBA" id="ARBA00023002"/>
    </source>
</evidence>
<name>A0A1I7XB62_HETBA</name>
<sequence length="807" mass="91073">MTHTKSCTLKITKDKDASKYHCVTDQEDLLLNDDDSMIIVASRSLLNHIFVVLNLMDFFKERKFKQIPKEVQETGSSQFYSDNGSSWKLIESVRGQTPLISSSMKFIIDFEIQAMNAIKATLGAHLPPNRQFSLVCDHSQNRSIRTKDFEEAFNSNIRASYLTGSSQDGMLKFCAAKLTMTKTLSISLGNRSLKYHYIRLDDEARQCMTTIIPTVFSFFKSYQEKFSQTNFDQEAFCDFDIQEITSATSRYEQLGLLLAEDKAEVLQLIRYIDLTTLSGDDTKDRVIALTDRALSPVPGNTSVSCAAVCVYPQRVADIKFHLTKCGKKLSIASVAAGFPSGQYHLKSKVLEVELAVADGANEVDIVISRAAALEDDWKTVYEEIVALKKACGKAHLKTILATGELKTLTNVYKASWTSILAGKFPILVHPENHGFFDLYLVFELNYVIEYYYRLVSNLQEVSKLPKKDLPMLRLSKIFFLDSVEEFSIGLAHVICVNSLFTASIIRKTFKSMEYRDLTALLKSHLSTEEFQKCYLVIAGGYDKRNIENISYYNQLVKYAEEIDIPQRQLIFIKSPSDQMKVALLRQSRAVLYTPHNEHFGIIPVEAMYLGTPVIAVNSGGPKESIVHEQTGFLVDQSAHEFTTCMLRLIQEKELRIKMAEQMSSMAKAFIGKPAPDFSAKAVSEGEFVDVKLSDYRGKYVVLFFYPLDFTFVCPTEIIAFSDRFEDFKALNVAVLACSTDSVFSHLAWINQPRKHGGLGEMNIPVIADTTHQIAKDYGVLKEDEGIAYRDTIKPGVKDSKEYFNKAH</sequence>
<dbReference type="GO" id="GO:0042744">
    <property type="term" value="P:hydrogen peroxide catabolic process"/>
    <property type="evidence" value="ECO:0007669"/>
    <property type="project" value="TreeGrafter"/>
</dbReference>
<evidence type="ECO:0000256" key="5">
    <source>
        <dbReference type="ARBA" id="ARBA00023157"/>
    </source>
</evidence>
<keyword evidence="3" id="KW-0328">Glycosyltransferase</keyword>
<evidence type="ECO:0000259" key="8">
    <source>
        <dbReference type="PROSITE" id="PS51352"/>
    </source>
</evidence>
<dbReference type="InterPro" id="IPR000866">
    <property type="entry name" value="AhpC/TSA"/>
</dbReference>
<protein>
    <recommendedName>
        <fullName evidence="2">thioredoxin-dependent peroxiredoxin</fullName>
        <ecNumber evidence="2">1.11.1.24</ecNumber>
    </recommendedName>
</protein>
<dbReference type="PANTHER" id="PTHR10681">
    <property type="entry name" value="THIOREDOXIN PEROXIDASE"/>
    <property type="match status" value="1"/>
</dbReference>
<dbReference type="GO" id="GO:0005829">
    <property type="term" value="C:cytosol"/>
    <property type="evidence" value="ECO:0007669"/>
    <property type="project" value="TreeGrafter"/>
</dbReference>
<dbReference type="GO" id="GO:0016757">
    <property type="term" value="F:glycosyltransferase activity"/>
    <property type="evidence" value="ECO:0007669"/>
    <property type="project" value="UniProtKB-KW"/>
</dbReference>
<dbReference type="Gene3D" id="3.40.30.10">
    <property type="entry name" value="Glutaredoxin"/>
    <property type="match status" value="1"/>
</dbReference>
<dbReference type="Pfam" id="PF00534">
    <property type="entry name" value="Glycos_transf_1"/>
    <property type="match status" value="1"/>
</dbReference>
<keyword evidence="5" id="KW-1015">Disulfide bond</keyword>
<dbReference type="InterPro" id="IPR013785">
    <property type="entry name" value="Aldolase_TIM"/>
</dbReference>
<dbReference type="WBParaSite" id="Hba_14860">
    <property type="protein sequence ID" value="Hba_14860"/>
    <property type="gene ID" value="Hba_14860"/>
</dbReference>
<organism evidence="9 10">
    <name type="scientific">Heterorhabditis bacteriophora</name>
    <name type="common">Entomopathogenic nematode worm</name>
    <dbReference type="NCBI Taxonomy" id="37862"/>
    <lineage>
        <taxon>Eukaryota</taxon>
        <taxon>Metazoa</taxon>
        <taxon>Ecdysozoa</taxon>
        <taxon>Nematoda</taxon>
        <taxon>Chromadorea</taxon>
        <taxon>Rhabditida</taxon>
        <taxon>Rhabditina</taxon>
        <taxon>Rhabditomorpha</taxon>
        <taxon>Strongyloidea</taxon>
        <taxon>Heterorhabditidae</taxon>
        <taxon>Heterorhabditis</taxon>
    </lineage>
</organism>
<evidence type="ECO:0000256" key="6">
    <source>
        <dbReference type="ARBA" id="ARBA00023284"/>
    </source>
</evidence>
<dbReference type="PANTHER" id="PTHR10681:SF163">
    <property type="entry name" value="AT16346P-RELATED"/>
    <property type="match status" value="1"/>
</dbReference>
<dbReference type="InterPro" id="IPR001296">
    <property type="entry name" value="Glyco_trans_1"/>
</dbReference>
<accession>A0A1I7XB62</accession>
<dbReference type="SMART" id="SM01133">
    <property type="entry name" value="DeoC"/>
    <property type="match status" value="1"/>
</dbReference>
<keyword evidence="4" id="KW-0560">Oxidoreductase</keyword>
<proteinExistence type="inferred from homology"/>
<evidence type="ECO:0000256" key="1">
    <source>
        <dbReference type="ARBA" id="ARBA00009796"/>
    </source>
</evidence>
<dbReference type="GO" id="GO:0046386">
    <property type="term" value="P:deoxyribose phosphate catabolic process"/>
    <property type="evidence" value="ECO:0007669"/>
    <property type="project" value="UniProtKB-UniPathway"/>
</dbReference>